<sequence>MSVNKVFSELFYVVTFFHLATLAAAQRKPNIVFVVADDYGFHDIGYHGSEIFTPHLDKLAAQGVKLENYYVQPICSPTRSQLMTGRYQIHTGLQHNIIWPSQPYGMPLEFPTIANFLKENGYTTHAVGKWHLGLYKKEYTPLNRGFDTFYGYWEGGEDYYTYYNCDTWHNKSIDIESGITRSYSEKDIQSHQNSDKTQWCGYDLRDMDKPVTNMNGSYSTYVYTSKSIDIINKANPEKPFFLYLAYQAVHSPMEVPDIYLEPYKHIQDKNRRIYAGMTSCMDEGVANVTNALKAKGLWDNTIFIFTTDNGGEVLAGGNNWPLRGYKHTLWEGGVRGISFVTSPLIQQKGVISEELMHVSDWFPTIADIIGVHMNSSLKLDGTNQWPMISKGETSKRKEILHNIDILTPLNGDRMYNDTFDTRIRAAIRMGNYKLITGMPGDGNWYPPPHDSHLKNHKFNSTEASNKNIWLFNVKVDPCEVIDLSGVLLDQVRLMLNRLLYYNATAVSPLYPESDPNCDPTLHGGYWGPWQ</sequence>
<dbReference type="EnsemblMetazoa" id="BGLB007723-RB">
    <property type="protein sequence ID" value="BGLB007723-PB"/>
    <property type="gene ID" value="BGLB007723"/>
</dbReference>
<feature type="signal peptide" evidence="7">
    <location>
        <begin position="1"/>
        <end position="25"/>
    </location>
</feature>
<dbReference type="KEGG" id="bgt:106067311"/>
<evidence type="ECO:0000256" key="4">
    <source>
        <dbReference type="ARBA" id="ARBA00022801"/>
    </source>
</evidence>
<evidence type="ECO:0000313" key="9">
    <source>
        <dbReference type="EnsemblMetazoa" id="BGLB007723-PC"/>
    </source>
</evidence>
<dbReference type="VEuPathDB" id="VectorBase:BGLAX_052154"/>
<evidence type="ECO:0000256" key="7">
    <source>
        <dbReference type="SAM" id="SignalP"/>
    </source>
</evidence>
<dbReference type="PROSITE" id="PS00523">
    <property type="entry name" value="SULFATASE_1"/>
    <property type="match status" value="1"/>
</dbReference>
<feature type="chain" id="PRO_5014284905" description="Sulfatase N-terminal domain-containing protein" evidence="7">
    <location>
        <begin position="26"/>
        <end position="530"/>
    </location>
</feature>
<organism evidence="9 10">
    <name type="scientific">Biomphalaria glabrata</name>
    <name type="common">Bloodfluke planorb</name>
    <name type="synonym">Freshwater snail</name>
    <dbReference type="NCBI Taxonomy" id="6526"/>
    <lineage>
        <taxon>Eukaryota</taxon>
        <taxon>Metazoa</taxon>
        <taxon>Spiralia</taxon>
        <taxon>Lophotrochozoa</taxon>
        <taxon>Mollusca</taxon>
        <taxon>Gastropoda</taxon>
        <taxon>Heterobranchia</taxon>
        <taxon>Euthyneura</taxon>
        <taxon>Panpulmonata</taxon>
        <taxon>Hygrophila</taxon>
        <taxon>Lymnaeoidea</taxon>
        <taxon>Planorbidae</taxon>
        <taxon>Biomphalaria</taxon>
    </lineage>
</organism>
<dbReference type="GO" id="GO:0046872">
    <property type="term" value="F:metal ion binding"/>
    <property type="evidence" value="ECO:0007669"/>
    <property type="project" value="UniProtKB-KW"/>
</dbReference>
<dbReference type="Proteomes" id="UP000076420">
    <property type="component" value="Unassembled WGS sequence"/>
</dbReference>
<dbReference type="InterPro" id="IPR017850">
    <property type="entry name" value="Alkaline_phosphatase_core_sf"/>
</dbReference>
<dbReference type="GO" id="GO:0008484">
    <property type="term" value="F:sulfuric ester hydrolase activity"/>
    <property type="evidence" value="ECO:0007669"/>
    <property type="project" value="InterPro"/>
</dbReference>
<keyword evidence="3" id="KW-0479">Metal-binding</keyword>
<dbReference type="STRING" id="6526.A0A2C9JTA4"/>
<dbReference type="OrthoDB" id="103349at2759"/>
<name>A0A2C9JTA4_BIOGL</name>
<protein>
    <recommendedName>
        <fullName evidence="8">Sulfatase N-terminal domain-containing protein</fullName>
    </recommendedName>
</protein>
<dbReference type="CDD" id="cd16029">
    <property type="entry name" value="4-S"/>
    <property type="match status" value="1"/>
</dbReference>
<keyword evidence="7" id="KW-0732">Signal</keyword>
<keyword evidence="4" id="KW-0378">Hydrolase</keyword>
<evidence type="ECO:0000256" key="2">
    <source>
        <dbReference type="ARBA" id="ARBA00008779"/>
    </source>
</evidence>
<dbReference type="Pfam" id="PF00884">
    <property type="entry name" value="Sulfatase"/>
    <property type="match status" value="1"/>
</dbReference>
<accession>A0A2C9JTA4</accession>
<dbReference type="Gene3D" id="3.30.1120.10">
    <property type="match status" value="1"/>
</dbReference>
<dbReference type="Gene3D" id="3.40.720.10">
    <property type="entry name" value="Alkaline Phosphatase, subunit A"/>
    <property type="match status" value="1"/>
</dbReference>
<dbReference type="EnsemblMetazoa" id="BGLB007723-RC">
    <property type="protein sequence ID" value="BGLB007723-PC"/>
    <property type="gene ID" value="BGLB007723"/>
</dbReference>
<feature type="domain" description="Sulfatase N-terminal" evidence="8">
    <location>
        <begin position="29"/>
        <end position="371"/>
    </location>
</feature>
<evidence type="ECO:0000256" key="1">
    <source>
        <dbReference type="ARBA" id="ARBA00001913"/>
    </source>
</evidence>
<dbReference type="VEuPathDB" id="VectorBase:BGLB007723"/>
<dbReference type="InterPro" id="IPR024607">
    <property type="entry name" value="Sulfatase_CS"/>
</dbReference>
<evidence type="ECO:0000256" key="5">
    <source>
        <dbReference type="ARBA" id="ARBA00022837"/>
    </source>
</evidence>
<dbReference type="AlphaFoldDB" id="A0A2C9JTA4"/>
<gene>
    <name evidence="9" type="primary">106067311</name>
</gene>
<dbReference type="PROSITE" id="PS00149">
    <property type="entry name" value="SULFATASE_2"/>
    <property type="match status" value="1"/>
</dbReference>
<dbReference type="PANTHER" id="PTHR10342">
    <property type="entry name" value="ARYLSULFATASE"/>
    <property type="match status" value="1"/>
</dbReference>
<evidence type="ECO:0000256" key="3">
    <source>
        <dbReference type="ARBA" id="ARBA00022723"/>
    </source>
</evidence>
<evidence type="ECO:0000259" key="8">
    <source>
        <dbReference type="Pfam" id="PF00884"/>
    </source>
</evidence>
<dbReference type="InterPro" id="IPR047115">
    <property type="entry name" value="ARSB"/>
</dbReference>
<dbReference type="RefSeq" id="XP_013081935.2">
    <property type="nucleotide sequence ID" value="XM_013226481.2"/>
</dbReference>
<dbReference type="PANTHER" id="PTHR10342:SF274">
    <property type="entry name" value="ARYLSULFATASE B"/>
    <property type="match status" value="1"/>
</dbReference>
<keyword evidence="6" id="KW-0325">Glycoprotein</keyword>
<dbReference type="SUPFAM" id="SSF53649">
    <property type="entry name" value="Alkaline phosphatase-like"/>
    <property type="match status" value="1"/>
</dbReference>
<evidence type="ECO:0000313" key="10">
    <source>
        <dbReference type="Proteomes" id="UP000076420"/>
    </source>
</evidence>
<proteinExistence type="inferred from homology"/>
<comment type="cofactor">
    <cofactor evidence="1">
        <name>Ca(2+)</name>
        <dbReference type="ChEBI" id="CHEBI:29108"/>
    </cofactor>
</comment>
<evidence type="ECO:0000256" key="6">
    <source>
        <dbReference type="ARBA" id="ARBA00023180"/>
    </source>
</evidence>
<dbReference type="InterPro" id="IPR000917">
    <property type="entry name" value="Sulfatase_N"/>
</dbReference>
<comment type="similarity">
    <text evidence="2">Belongs to the sulfatase family.</text>
</comment>
<reference evidence="9" key="1">
    <citation type="submission" date="2020-05" db="UniProtKB">
        <authorList>
            <consortium name="EnsemblMetazoa"/>
        </authorList>
    </citation>
    <scope>IDENTIFICATION</scope>
    <source>
        <strain evidence="9">BB02</strain>
    </source>
</reference>
<keyword evidence="5" id="KW-0106">Calcium</keyword>